<dbReference type="OrthoDB" id="9801213at2"/>
<keyword evidence="1 4" id="KW-0808">Transferase</keyword>
<keyword evidence="5" id="KW-1185">Reference proteome</keyword>
<organism evidence="4 5">
    <name type="scientific">Porphyromonas uenonis 60-3</name>
    <dbReference type="NCBI Taxonomy" id="596327"/>
    <lineage>
        <taxon>Bacteria</taxon>
        <taxon>Pseudomonadati</taxon>
        <taxon>Bacteroidota</taxon>
        <taxon>Bacteroidia</taxon>
        <taxon>Bacteroidales</taxon>
        <taxon>Porphyromonadaceae</taxon>
        <taxon>Porphyromonas</taxon>
    </lineage>
</organism>
<keyword evidence="2 4" id="KW-0315">Glutamine amidotransferase</keyword>
<dbReference type="SUPFAM" id="SSF53271">
    <property type="entry name" value="PRTase-like"/>
    <property type="match status" value="1"/>
</dbReference>
<accession>C2MCW7</accession>
<dbReference type="Gene3D" id="3.60.20.10">
    <property type="entry name" value="Glutamine Phosphoribosylpyrophosphate, subunit 1, domain 1"/>
    <property type="match status" value="1"/>
</dbReference>
<evidence type="ECO:0000313" key="4">
    <source>
        <dbReference type="EMBL" id="EEK16441.1"/>
    </source>
</evidence>
<dbReference type="SUPFAM" id="SSF56235">
    <property type="entry name" value="N-terminal nucleophile aminohydrolases (Ntn hydrolases)"/>
    <property type="match status" value="1"/>
</dbReference>
<gene>
    <name evidence="4" type="ORF">PORUE0001_1077</name>
</gene>
<evidence type="ECO:0000256" key="2">
    <source>
        <dbReference type="ARBA" id="ARBA00022962"/>
    </source>
</evidence>
<proteinExistence type="predicted"/>
<dbReference type="PROSITE" id="PS51278">
    <property type="entry name" value="GATASE_TYPE_2"/>
    <property type="match status" value="1"/>
</dbReference>
<dbReference type="RefSeq" id="WP_007365718.1">
    <property type="nucleotide sequence ID" value="NZ_ACLR01000180.1"/>
</dbReference>
<dbReference type="GO" id="GO:0016740">
    <property type="term" value="F:transferase activity"/>
    <property type="evidence" value="ECO:0007669"/>
    <property type="project" value="UniProtKB-KW"/>
</dbReference>
<sequence length="634" mass="72039">MEPLKHECGIALIRLRKPLEYYAEHYGTTLYGLNKLYLLMEKQHNRGQDGAGLAVVKTQAPPGDEYIYRERALGSNAITEIFKKVHETIAKAHDGTTPTVEEATQAERYTPFLGDCYMGHLRYSTTDLAGLTFVHPMIRRSNWRAKSLAVCGNFNLTNVSGIFDEITAIGQHPRTSSDTHIILDQVGHRLDREVERLYKIAHEEQGLEGMDITHFIEDHLDLTNVLRRTSPIWDGGFVMCGMTGSGDSFVLRDRNGIRPAFYYIDDEIIVVASERPVIQTVMNVTYDKVLELNPGEALTIDNKANPSITQILEPGELKACSFERIYFSRGSDRDIYRERKMLGQLLTPAILREIDGDLTHSVFSFIPNTAEVAYFGMLEGLNLELNKRKAEQIEQALGAPDFDEQLKHILSQRIRSEKVAIKDIKLRTFISEGNTRNDLATHVYDVTYGSIERGVDNLVVIDDSIVRGTTIRQSILTILDRLGPRKIVFVSSAPQIRYPDYYGIDMRHVDEFIAFRAMIALLQERGQQRMLDEAYREAMALREHPLTEYVPNVIKTLYAPFTEEEISAKIAELVKSDGIKAEVSIVYQTVEALHEAIPHHPGDWYFTGDYPTPGGSHLVNDAFIVYYEQQYNRK</sequence>
<evidence type="ECO:0000259" key="3">
    <source>
        <dbReference type="PROSITE" id="PS51278"/>
    </source>
</evidence>
<dbReference type="EMBL" id="ACLR01000180">
    <property type="protein sequence ID" value="EEK16441.1"/>
    <property type="molecule type" value="Genomic_DNA"/>
</dbReference>
<dbReference type="eggNOG" id="COG0034">
    <property type="taxonomic scope" value="Bacteria"/>
</dbReference>
<dbReference type="Pfam" id="PF00310">
    <property type="entry name" value="GATase_2"/>
    <property type="match status" value="1"/>
</dbReference>
<feature type="domain" description="Glutamine amidotransferase type-2" evidence="3">
    <location>
        <begin position="8"/>
        <end position="303"/>
    </location>
</feature>
<evidence type="ECO:0000256" key="1">
    <source>
        <dbReference type="ARBA" id="ARBA00022679"/>
    </source>
</evidence>
<dbReference type="InterPro" id="IPR029057">
    <property type="entry name" value="PRTase-like"/>
</dbReference>
<reference evidence="4 5" key="1">
    <citation type="submission" date="2009-04" db="EMBL/GenBank/DDBJ databases">
        <authorList>
            <person name="Sebastian Y."/>
            <person name="Madupu R."/>
            <person name="Durkin A.S."/>
            <person name="Torralba M."/>
            <person name="Methe B."/>
            <person name="Sutton G.G."/>
            <person name="Strausberg R.L."/>
            <person name="Nelson K.E."/>
        </authorList>
    </citation>
    <scope>NUCLEOTIDE SEQUENCE [LARGE SCALE GENOMIC DNA]</scope>
    <source>
        <strain evidence="4 5">60-3</strain>
    </source>
</reference>
<dbReference type="Gene3D" id="3.40.50.2020">
    <property type="match status" value="1"/>
</dbReference>
<dbReference type="AlphaFoldDB" id="C2MCW7"/>
<protein>
    <submittedName>
        <fullName evidence="4">Class II glutamine amidotransferase</fullName>
    </submittedName>
</protein>
<dbReference type="InterPro" id="IPR017932">
    <property type="entry name" value="GATase_2_dom"/>
</dbReference>
<name>C2MCW7_9PORP</name>
<dbReference type="STRING" id="596327.PORUE0001_1077"/>
<dbReference type="Proteomes" id="UP000003303">
    <property type="component" value="Unassembled WGS sequence"/>
</dbReference>
<dbReference type="PANTHER" id="PTHR11907">
    <property type="entry name" value="AMIDOPHOSPHORIBOSYLTRANSFERASE"/>
    <property type="match status" value="1"/>
</dbReference>
<evidence type="ECO:0000313" key="5">
    <source>
        <dbReference type="Proteomes" id="UP000003303"/>
    </source>
</evidence>
<comment type="caution">
    <text evidence="4">The sequence shown here is derived from an EMBL/GenBank/DDBJ whole genome shotgun (WGS) entry which is preliminary data.</text>
</comment>
<dbReference type="InterPro" id="IPR029055">
    <property type="entry name" value="Ntn_hydrolases_N"/>
</dbReference>